<dbReference type="Pfam" id="PF05239">
    <property type="entry name" value="PRC"/>
    <property type="match status" value="1"/>
</dbReference>
<dbReference type="Gene3D" id="3.90.50.10">
    <property type="entry name" value="Photosynthetic Reaction Center, subunit H, domain 2"/>
    <property type="match status" value="2"/>
</dbReference>
<dbReference type="InterPro" id="IPR014747">
    <property type="entry name" value="Bac_photo_RC_H_C"/>
</dbReference>
<proteinExistence type="predicted"/>
<feature type="domain" description="PRC-barrel" evidence="1">
    <location>
        <begin position="16"/>
        <end position="56"/>
    </location>
</feature>
<dbReference type="Proteomes" id="UP000295668">
    <property type="component" value="Unassembled WGS sequence"/>
</dbReference>
<evidence type="ECO:0000313" key="3">
    <source>
        <dbReference type="Proteomes" id="UP000295668"/>
    </source>
</evidence>
<dbReference type="RefSeq" id="WP_133262204.1">
    <property type="nucleotide sequence ID" value="NZ_SJCY01000004.1"/>
</dbReference>
<sequence>MKRNIKSLIGFTMGATDGEIGEVKDFYFDDHSWTVRYLIVETGSWLNNRRVLISPEALLTPDWENKVFPVNLSKEKVKNSPNVDTENPVSRQHEIEMYNYYPWTSYWGTGIWGGGMGVTGMMTEASEPFEDAVKREVNKDIKEVGAVDPHLRSTNMVAGYTIHATDGKIGDVDDFIVDDTSWKLDFFEVDTGDWFPGKKVLISPKLIKKISWDSSEVILRISVENVKNSPEYVPNKGVEEKYVGDLHNYYAKFTVG</sequence>
<dbReference type="AlphaFoldDB" id="A0A4R5MMG6"/>
<protein>
    <submittedName>
        <fullName evidence="2">PRC-barrel domain containing protein</fullName>
    </submittedName>
</protein>
<dbReference type="InterPro" id="IPR027275">
    <property type="entry name" value="PRC-brl_dom"/>
</dbReference>
<organism evidence="2 3">
    <name type="scientific">Pedobacter changchengzhani</name>
    <dbReference type="NCBI Taxonomy" id="2529274"/>
    <lineage>
        <taxon>Bacteria</taxon>
        <taxon>Pseudomonadati</taxon>
        <taxon>Bacteroidota</taxon>
        <taxon>Sphingobacteriia</taxon>
        <taxon>Sphingobacteriales</taxon>
        <taxon>Sphingobacteriaceae</taxon>
        <taxon>Pedobacter</taxon>
    </lineage>
</organism>
<dbReference type="GO" id="GO:0030077">
    <property type="term" value="C:plasma membrane light-harvesting complex"/>
    <property type="evidence" value="ECO:0007669"/>
    <property type="project" value="InterPro"/>
</dbReference>
<name>A0A4R5MMG6_9SPHI</name>
<reference evidence="2 3" key="1">
    <citation type="submission" date="2019-02" db="EMBL/GenBank/DDBJ databases">
        <title>Pedobacter sp. nov., a novel speices isolated from soil of pinguins habitat in Antarcitica.</title>
        <authorList>
            <person name="He R.-H."/>
        </authorList>
    </citation>
    <scope>NUCLEOTIDE SEQUENCE [LARGE SCALE GENOMIC DNA]</scope>
    <source>
        <strain evidence="2 3">E01020</strain>
    </source>
</reference>
<dbReference type="GO" id="GO:0019684">
    <property type="term" value="P:photosynthesis, light reaction"/>
    <property type="evidence" value="ECO:0007669"/>
    <property type="project" value="InterPro"/>
</dbReference>
<accession>A0A4R5MMG6</accession>
<gene>
    <name evidence="2" type="ORF">EZJ43_08125</name>
</gene>
<keyword evidence="3" id="KW-1185">Reference proteome</keyword>
<dbReference type="EMBL" id="SJCY01000004">
    <property type="protein sequence ID" value="TDG36475.1"/>
    <property type="molecule type" value="Genomic_DNA"/>
</dbReference>
<dbReference type="InterPro" id="IPR011033">
    <property type="entry name" value="PRC_barrel-like_sf"/>
</dbReference>
<evidence type="ECO:0000313" key="2">
    <source>
        <dbReference type="EMBL" id="TDG36475.1"/>
    </source>
</evidence>
<evidence type="ECO:0000259" key="1">
    <source>
        <dbReference type="Pfam" id="PF05239"/>
    </source>
</evidence>
<comment type="caution">
    <text evidence="2">The sequence shown here is derived from an EMBL/GenBank/DDBJ whole genome shotgun (WGS) entry which is preliminary data.</text>
</comment>
<dbReference type="SUPFAM" id="SSF50346">
    <property type="entry name" value="PRC-barrel domain"/>
    <property type="match status" value="2"/>
</dbReference>
<dbReference type="OrthoDB" id="9793882at2"/>